<evidence type="ECO:0000256" key="1">
    <source>
        <dbReference type="SAM" id="Phobius"/>
    </source>
</evidence>
<organism evidence="2 3">
    <name type="scientific">Eumeta variegata</name>
    <name type="common">Bagworm moth</name>
    <name type="synonym">Eumeta japonica</name>
    <dbReference type="NCBI Taxonomy" id="151549"/>
    <lineage>
        <taxon>Eukaryota</taxon>
        <taxon>Metazoa</taxon>
        <taxon>Ecdysozoa</taxon>
        <taxon>Arthropoda</taxon>
        <taxon>Hexapoda</taxon>
        <taxon>Insecta</taxon>
        <taxon>Pterygota</taxon>
        <taxon>Neoptera</taxon>
        <taxon>Endopterygota</taxon>
        <taxon>Lepidoptera</taxon>
        <taxon>Glossata</taxon>
        <taxon>Ditrysia</taxon>
        <taxon>Tineoidea</taxon>
        <taxon>Psychidae</taxon>
        <taxon>Oiketicinae</taxon>
        <taxon>Eumeta</taxon>
    </lineage>
</organism>
<protein>
    <submittedName>
        <fullName evidence="2">Zinc transporter ZIP11</fullName>
    </submittedName>
</protein>
<comment type="caution">
    <text evidence="2">The sequence shown here is derived from an EMBL/GenBank/DDBJ whole genome shotgun (WGS) entry which is preliminary data.</text>
</comment>
<evidence type="ECO:0000313" key="2">
    <source>
        <dbReference type="EMBL" id="GBP13311.1"/>
    </source>
</evidence>
<keyword evidence="1" id="KW-0812">Transmembrane</keyword>
<keyword evidence="1" id="KW-1133">Transmembrane helix</keyword>
<dbReference type="Proteomes" id="UP000299102">
    <property type="component" value="Unassembled WGS sequence"/>
</dbReference>
<dbReference type="AlphaFoldDB" id="A0A4C1TJ29"/>
<sequence length="100" mass="10736">MIAGYGPVTQALLGTLLTWGLTAAGAACVIFLRGNQRKSLDAALAMDDIKTSMNGVVVDAAKSMDSFSDCLSAQHSHNEPRRRKKPSIDVECINHTYVTI</sequence>
<keyword evidence="1" id="KW-0472">Membrane</keyword>
<feature type="transmembrane region" description="Helical" evidence="1">
    <location>
        <begin position="12"/>
        <end position="32"/>
    </location>
</feature>
<reference evidence="2 3" key="1">
    <citation type="journal article" date="2019" name="Commun. Biol.">
        <title>The bagworm genome reveals a unique fibroin gene that provides high tensile strength.</title>
        <authorList>
            <person name="Kono N."/>
            <person name="Nakamura H."/>
            <person name="Ohtoshi R."/>
            <person name="Tomita M."/>
            <person name="Numata K."/>
            <person name="Arakawa K."/>
        </authorList>
    </citation>
    <scope>NUCLEOTIDE SEQUENCE [LARGE SCALE GENOMIC DNA]</scope>
</reference>
<accession>A0A4C1TJ29</accession>
<keyword evidence="3" id="KW-1185">Reference proteome</keyword>
<proteinExistence type="predicted"/>
<dbReference type="EMBL" id="BGZK01005270">
    <property type="protein sequence ID" value="GBP13311.1"/>
    <property type="molecule type" value="Genomic_DNA"/>
</dbReference>
<name>A0A4C1TJ29_EUMVA</name>
<gene>
    <name evidence="2" type="primary">SLC39A11</name>
    <name evidence="2" type="ORF">EVAR_72878_1</name>
</gene>
<evidence type="ECO:0000313" key="3">
    <source>
        <dbReference type="Proteomes" id="UP000299102"/>
    </source>
</evidence>
<dbReference type="STRING" id="151549.A0A4C1TJ29"/>